<feature type="region of interest" description="Disordered" evidence="7">
    <location>
        <begin position="336"/>
        <end position="378"/>
    </location>
</feature>
<feature type="compositionally biased region" description="Polar residues" evidence="7">
    <location>
        <begin position="1"/>
        <end position="12"/>
    </location>
</feature>
<protein>
    <recommendedName>
        <fullName evidence="8">VASt domain-containing protein</fullName>
    </recommendedName>
</protein>
<keyword evidence="3" id="KW-0812">Transmembrane</keyword>
<feature type="compositionally biased region" description="Polar residues" evidence="7">
    <location>
        <begin position="50"/>
        <end position="59"/>
    </location>
</feature>
<evidence type="ECO:0000256" key="3">
    <source>
        <dbReference type="ARBA" id="ARBA00022692"/>
    </source>
</evidence>
<evidence type="ECO:0000256" key="4">
    <source>
        <dbReference type="ARBA" id="ARBA00022989"/>
    </source>
</evidence>
<feature type="region of interest" description="Disordered" evidence="7">
    <location>
        <begin position="656"/>
        <end position="758"/>
    </location>
</feature>
<dbReference type="InterPro" id="IPR031968">
    <property type="entry name" value="VASt"/>
</dbReference>
<feature type="domain" description="VASt" evidence="8">
    <location>
        <begin position="763"/>
        <end position="936"/>
    </location>
</feature>
<dbReference type="CDD" id="cd13220">
    <property type="entry name" value="PH-GRAM_GRAMDC"/>
    <property type="match status" value="1"/>
</dbReference>
<feature type="coiled-coil region" evidence="6">
    <location>
        <begin position="1071"/>
        <end position="1098"/>
    </location>
</feature>
<feature type="compositionally biased region" description="Acidic residues" evidence="7">
    <location>
        <begin position="668"/>
        <end position="703"/>
    </location>
</feature>
<feature type="compositionally biased region" description="Polar residues" evidence="7">
    <location>
        <begin position="216"/>
        <end position="236"/>
    </location>
</feature>
<dbReference type="Gene3D" id="2.30.29.30">
    <property type="entry name" value="Pleckstrin-homology domain (PH domain)/Phosphotyrosine-binding domain (PTB)"/>
    <property type="match status" value="1"/>
</dbReference>
<feature type="compositionally biased region" description="Basic residues" evidence="7">
    <location>
        <begin position="62"/>
        <end position="75"/>
    </location>
</feature>
<dbReference type="GO" id="GO:0032541">
    <property type="term" value="C:cortical endoplasmic reticulum"/>
    <property type="evidence" value="ECO:0007669"/>
    <property type="project" value="TreeGrafter"/>
</dbReference>
<feature type="compositionally biased region" description="Low complexity" evidence="7">
    <location>
        <begin position="724"/>
        <end position="738"/>
    </location>
</feature>
<dbReference type="GO" id="GO:0032366">
    <property type="term" value="P:intracellular sterol transport"/>
    <property type="evidence" value="ECO:0007669"/>
    <property type="project" value="TreeGrafter"/>
</dbReference>
<dbReference type="SMART" id="SM00568">
    <property type="entry name" value="GRAM"/>
    <property type="match status" value="1"/>
</dbReference>
<dbReference type="GO" id="GO:0005886">
    <property type="term" value="C:plasma membrane"/>
    <property type="evidence" value="ECO:0007669"/>
    <property type="project" value="TreeGrafter"/>
</dbReference>
<evidence type="ECO:0000256" key="2">
    <source>
        <dbReference type="ARBA" id="ARBA00006582"/>
    </source>
</evidence>
<feature type="compositionally biased region" description="Polar residues" evidence="7">
    <location>
        <begin position="125"/>
        <end position="135"/>
    </location>
</feature>
<evidence type="ECO:0000256" key="5">
    <source>
        <dbReference type="ARBA" id="ARBA00023136"/>
    </source>
</evidence>
<dbReference type="Pfam" id="PF16016">
    <property type="entry name" value="VASt"/>
    <property type="match status" value="1"/>
</dbReference>
<feature type="compositionally biased region" description="Basic and acidic residues" evidence="7">
    <location>
        <begin position="714"/>
        <end position="723"/>
    </location>
</feature>
<dbReference type="InterPro" id="IPR004182">
    <property type="entry name" value="GRAM"/>
</dbReference>
<dbReference type="EMBL" id="ML119672">
    <property type="protein sequence ID" value="RPA82293.1"/>
    <property type="molecule type" value="Genomic_DNA"/>
</dbReference>
<gene>
    <name evidence="9" type="ORF">BJ508DRAFT_414149</name>
</gene>
<dbReference type="OrthoDB" id="2162691at2759"/>
<feature type="compositionally biased region" description="Low complexity" evidence="7">
    <location>
        <begin position="955"/>
        <end position="973"/>
    </location>
</feature>
<feature type="region of interest" description="Disordered" evidence="7">
    <location>
        <begin position="936"/>
        <end position="974"/>
    </location>
</feature>
<dbReference type="GO" id="GO:0005789">
    <property type="term" value="C:endoplasmic reticulum membrane"/>
    <property type="evidence" value="ECO:0007669"/>
    <property type="project" value="TreeGrafter"/>
</dbReference>
<feature type="compositionally biased region" description="Low complexity" evidence="7">
    <location>
        <begin position="38"/>
        <end position="49"/>
    </location>
</feature>
<dbReference type="GO" id="GO:0120015">
    <property type="term" value="F:sterol transfer activity"/>
    <property type="evidence" value="ECO:0007669"/>
    <property type="project" value="TreeGrafter"/>
</dbReference>
<feature type="region of interest" description="Disordered" evidence="7">
    <location>
        <begin position="476"/>
        <end position="500"/>
    </location>
</feature>
<comment type="similarity">
    <text evidence="2">Belongs to the YSP2 family.</text>
</comment>
<keyword evidence="10" id="KW-1185">Reference proteome</keyword>
<evidence type="ECO:0000259" key="8">
    <source>
        <dbReference type="PROSITE" id="PS51778"/>
    </source>
</evidence>
<organism evidence="9 10">
    <name type="scientific">Ascobolus immersus RN42</name>
    <dbReference type="NCBI Taxonomy" id="1160509"/>
    <lineage>
        <taxon>Eukaryota</taxon>
        <taxon>Fungi</taxon>
        <taxon>Dikarya</taxon>
        <taxon>Ascomycota</taxon>
        <taxon>Pezizomycotina</taxon>
        <taxon>Pezizomycetes</taxon>
        <taxon>Pezizales</taxon>
        <taxon>Ascobolaceae</taxon>
        <taxon>Ascobolus</taxon>
    </lineage>
</organism>
<feature type="compositionally biased region" description="Basic residues" evidence="7">
    <location>
        <begin position="941"/>
        <end position="950"/>
    </location>
</feature>
<evidence type="ECO:0000256" key="7">
    <source>
        <dbReference type="SAM" id="MobiDB-lite"/>
    </source>
</evidence>
<dbReference type="GO" id="GO:0005739">
    <property type="term" value="C:mitochondrion"/>
    <property type="evidence" value="ECO:0007669"/>
    <property type="project" value="TreeGrafter"/>
</dbReference>
<evidence type="ECO:0000313" key="9">
    <source>
        <dbReference type="EMBL" id="RPA82293.1"/>
    </source>
</evidence>
<accession>A0A3N4I878</accession>
<dbReference type="PROSITE" id="PS51778">
    <property type="entry name" value="VAST"/>
    <property type="match status" value="1"/>
</dbReference>
<feature type="compositionally biased region" description="Low complexity" evidence="7">
    <location>
        <begin position="292"/>
        <end position="305"/>
    </location>
</feature>
<dbReference type="GO" id="GO:0032934">
    <property type="term" value="F:sterol binding"/>
    <property type="evidence" value="ECO:0007669"/>
    <property type="project" value="TreeGrafter"/>
</dbReference>
<dbReference type="AlphaFoldDB" id="A0A3N4I878"/>
<feature type="compositionally biased region" description="Polar residues" evidence="7">
    <location>
        <begin position="177"/>
        <end position="201"/>
    </location>
</feature>
<feature type="region of interest" description="Disordered" evidence="7">
    <location>
        <begin position="1"/>
        <end position="305"/>
    </location>
</feature>
<comment type="subcellular location">
    <subcellularLocation>
        <location evidence="1">Membrane</location>
        <topology evidence="1">Single-pass membrane protein</topology>
    </subcellularLocation>
</comment>
<evidence type="ECO:0000256" key="1">
    <source>
        <dbReference type="ARBA" id="ARBA00004167"/>
    </source>
</evidence>
<name>A0A3N4I878_ASCIM</name>
<dbReference type="Proteomes" id="UP000275078">
    <property type="component" value="Unassembled WGS sequence"/>
</dbReference>
<keyword evidence="5" id="KW-0472">Membrane</keyword>
<dbReference type="GO" id="GO:0140268">
    <property type="term" value="C:endoplasmic reticulum-plasma membrane contact site"/>
    <property type="evidence" value="ECO:0007669"/>
    <property type="project" value="TreeGrafter"/>
</dbReference>
<keyword evidence="6" id="KW-0175">Coiled coil</keyword>
<dbReference type="InterPro" id="IPR011993">
    <property type="entry name" value="PH-like_dom_sf"/>
</dbReference>
<dbReference type="InterPro" id="IPR051482">
    <property type="entry name" value="Cholesterol_transport"/>
</dbReference>
<reference evidence="9 10" key="1">
    <citation type="journal article" date="2018" name="Nat. Ecol. Evol.">
        <title>Pezizomycetes genomes reveal the molecular basis of ectomycorrhizal truffle lifestyle.</title>
        <authorList>
            <person name="Murat C."/>
            <person name="Payen T."/>
            <person name="Noel B."/>
            <person name="Kuo A."/>
            <person name="Morin E."/>
            <person name="Chen J."/>
            <person name="Kohler A."/>
            <person name="Krizsan K."/>
            <person name="Balestrini R."/>
            <person name="Da Silva C."/>
            <person name="Montanini B."/>
            <person name="Hainaut M."/>
            <person name="Levati E."/>
            <person name="Barry K.W."/>
            <person name="Belfiori B."/>
            <person name="Cichocki N."/>
            <person name="Clum A."/>
            <person name="Dockter R.B."/>
            <person name="Fauchery L."/>
            <person name="Guy J."/>
            <person name="Iotti M."/>
            <person name="Le Tacon F."/>
            <person name="Lindquist E.A."/>
            <person name="Lipzen A."/>
            <person name="Malagnac F."/>
            <person name="Mello A."/>
            <person name="Molinier V."/>
            <person name="Miyauchi S."/>
            <person name="Poulain J."/>
            <person name="Riccioni C."/>
            <person name="Rubini A."/>
            <person name="Sitrit Y."/>
            <person name="Splivallo R."/>
            <person name="Traeger S."/>
            <person name="Wang M."/>
            <person name="Zifcakova L."/>
            <person name="Wipf D."/>
            <person name="Zambonelli A."/>
            <person name="Paolocci F."/>
            <person name="Nowrousian M."/>
            <person name="Ottonello S."/>
            <person name="Baldrian P."/>
            <person name="Spatafora J.W."/>
            <person name="Henrissat B."/>
            <person name="Nagy L.G."/>
            <person name="Aury J.M."/>
            <person name="Wincker P."/>
            <person name="Grigoriev I.V."/>
            <person name="Bonfante P."/>
            <person name="Martin F.M."/>
        </authorList>
    </citation>
    <scope>NUCLEOTIDE SEQUENCE [LARGE SCALE GENOMIC DNA]</scope>
    <source>
        <strain evidence="9 10">RN42</strain>
    </source>
</reference>
<evidence type="ECO:0000313" key="10">
    <source>
        <dbReference type="Proteomes" id="UP000275078"/>
    </source>
</evidence>
<dbReference type="STRING" id="1160509.A0A3N4I878"/>
<feature type="region of interest" description="Disordered" evidence="7">
    <location>
        <begin position="414"/>
        <end position="437"/>
    </location>
</feature>
<keyword evidence="4" id="KW-1133">Transmembrane helix</keyword>
<proteinExistence type="inferred from homology"/>
<dbReference type="PANTHER" id="PTHR23319:SF4">
    <property type="entry name" value="GRAM DOMAIN CONTAINING 1B, ISOFORM E"/>
    <property type="match status" value="1"/>
</dbReference>
<sequence>MSSSNLTVSTALSGADVVSPLKSPLRRTKRSKTDLDQSPSTSARSSTGSFEVQNGSPSLANAKHKVGGLFKRKKKPDNDLGGLSGGSTTSLDKMTYSRSREDDSNGDLIQFDGESDYSDGGRTNPRVNINQQPTNGALPLSPARNTMSPNFSDPALGRTSTLPSVVEPHGGMDHLSNMPQDQNQNSIDLNRRPSTSYSPSQRIDRKTRPSRGGSLGQDSLQPARINTNPDISSNYLSAGGPQTTVTPPTPIDEQTGSAANRRSRGLSLSNANTPSKLSQTMTVPATPTNEGQQSSQQNSPNTQNQAATGFFSSIIGVAQNAATSISTLANTAIKNQQDGRLRSGSDNSTDNMGSTNGTQQSAPPANGTGSADEQSEPKKKLAVETLGMGELSLNSLGIVPSPAPDTTVGAMSAMSAPDTVNTRRRAVTTDSTPQDVSRAEMEALANREGLMGTPSALSQGRTPLAEDIPLNIAPAPVRTGDGLDGADPPQFSGRRSGSLRSFNLEKGRTRGESAASAALSQISASVRKITGFAVASKKRNRDFHALFKSVPEDDYLIEDYGAALQKEILLQGRFYVSEGHICFYSNIFGWINTLVISFDEVVAIEKKTTAMVFPNAIVVQTLHSRNIFASFINRDATFDLLHAIWKISHPNLVSSPTGIRLNDGSDDKLDDEDGDRSDDEGSGESDEYDEDEDYTGDEEEDEKVETAKGATPEKLGDSKEISRKASNMALAKSAAADAPPGEKDYPGPATHEPTSCGDEGAHYDRPLCDEILAAPLGKIYSLLFGPASFKYLSRFYAEDQKLFEISIPSNGEFADIEGKKTRTVTYIRPLNNGIGPKQTKCICTEVLEVDDLENCVTAIVSTQTPDVPSGNAFVVKTRYCLTWAPFNQTRLVMNCTIEWTGKSWLKGPIEKGASDGQTSYCAALLASLRKEIEPAAAGGRKGGKKGRRKRGDTNSAAPTTGSAPKPSASSAPSNQGPVMAILSGAFNIIKPLLPNAEANPHTLLLYILILTLSLLLIKRSPVTVVQDASQLQSVGGDKTPDMQRLWRREETEMWDWIEDRVGVQPKGGEFRRELEEVVDVLEGRLVGLKRELDRAKSQED</sequence>
<feature type="compositionally biased region" description="Polar residues" evidence="7">
    <location>
        <begin position="344"/>
        <end position="372"/>
    </location>
</feature>
<feature type="compositionally biased region" description="Polar residues" evidence="7">
    <location>
        <begin position="252"/>
        <end position="291"/>
    </location>
</feature>
<dbReference type="PANTHER" id="PTHR23319">
    <property type="entry name" value="GRAM DOMAIN CONTAINING 1B, ISOFORM E"/>
    <property type="match status" value="1"/>
</dbReference>
<evidence type="ECO:0000256" key="6">
    <source>
        <dbReference type="SAM" id="Coils"/>
    </source>
</evidence>
<dbReference type="Pfam" id="PF02893">
    <property type="entry name" value="GRAM"/>
    <property type="match status" value="1"/>
</dbReference>